<reference evidence="2 3" key="1">
    <citation type="submission" date="2016-05" db="EMBL/GenBank/DDBJ databases">
        <title>Comparative analysis of secretome profiles of manganese(II)-oxidizing ascomycete fungi.</title>
        <authorList>
            <consortium name="DOE Joint Genome Institute"/>
            <person name="Zeiner C.A."/>
            <person name="Purvine S.O."/>
            <person name="Zink E.M."/>
            <person name="Wu S."/>
            <person name="Pasa-Tolic L."/>
            <person name="Chaput D.L."/>
            <person name="Haridas S."/>
            <person name="Grigoriev I.V."/>
            <person name="Santelli C.M."/>
            <person name="Hansel C.M."/>
        </authorList>
    </citation>
    <scope>NUCLEOTIDE SEQUENCE [LARGE SCALE GENOMIC DNA]</scope>
    <source>
        <strain evidence="2 3">SRC1lrK2f</strain>
    </source>
</reference>
<sequence length="243" mass="26687">MTLSILVALAVCFSVGLILTSVLTYLEVRGLGTSPYSHEYDYRWEKVAEIIVDIISISLGIGGIVAIATVSYSGKEIYYWLDGFLMCNLQILNSHNLTLLLRNFLSPRWAIWAVHLVASTTILDIIAAVKGKAVLSAYESALLARFAAASLVSLVLSLKQLNVHNNSGAEPRIENYVRLLHTLIFSNAVASFIQLFGAIIVSSLSLAGRDTSAELRQGVFILLCHLSFYINRIWRGLIVPTSD</sequence>
<proteinExistence type="predicted"/>
<gene>
    <name evidence="2" type="ORF">CC77DRAFT_1083152</name>
</gene>
<evidence type="ECO:0000313" key="2">
    <source>
        <dbReference type="EMBL" id="OAG14012.1"/>
    </source>
</evidence>
<evidence type="ECO:0000256" key="1">
    <source>
        <dbReference type="SAM" id="Phobius"/>
    </source>
</evidence>
<organism evidence="2 3">
    <name type="scientific">Alternaria alternata</name>
    <name type="common">Alternaria rot fungus</name>
    <name type="synonym">Torula alternata</name>
    <dbReference type="NCBI Taxonomy" id="5599"/>
    <lineage>
        <taxon>Eukaryota</taxon>
        <taxon>Fungi</taxon>
        <taxon>Dikarya</taxon>
        <taxon>Ascomycota</taxon>
        <taxon>Pezizomycotina</taxon>
        <taxon>Dothideomycetes</taxon>
        <taxon>Pleosporomycetidae</taxon>
        <taxon>Pleosporales</taxon>
        <taxon>Pleosporineae</taxon>
        <taxon>Pleosporaceae</taxon>
        <taxon>Alternaria</taxon>
        <taxon>Alternaria sect. Alternaria</taxon>
        <taxon>Alternaria alternata complex</taxon>
    </lineage>
</organism>
<dbReference type="GeneID" id="29114978"/>
<feature type="transmembrane region" description="Helical" evidence="1">
    <location>
        <begin position="141"/>
        <end position="158"/>
    </location>
</feature>
<feature type="transmembrane region" description="Helical" evidence="1">
    <location>
        <begin position="6"/>
        <end position="26"/>
    </location>
</feature>
<dbReference type="Proteomes" id="UP000077248">
    <property type="component" value="Unassembled WGS sequence"/>
</dbReference>
<dbReference type="VEuPathDB" id="FungiDB:CC77DRAFT_1083152"/>
<feature type="transmembrane region" description="Helical" evidence="1">
    <location>
        <begin position="47"/>
        <end position="71"/>
    </location>
</feature>
<keyword evidence="1" id="KW-0812">Transmembrane</keyword>
<dbReference type="AlphaFoldDB" id="A0A177D4I4"/>
<feature type="transmembrane region" description="Helical" evidence="1">
    <location>
        <begin position="179"/>
        <end position="203"/>
    </location>
</feature>
<keyword evidence="3" id="KW-1185">Reference proteome</keyword>
<dbReference type="EMBL" id="KV441503">
    <property type="protein sequence ID" value="OAG14012.1"/>
    <property type="molecule type" value="Genomic_DNA"/>
</dbReference>
<evidence type="ECO:0000313" key="3">
    <source>
        <dbReference type="Proteomes" id="UP000077248"/>
    </source>
</evidence>
<keyword evidence="1" id="KW-0472">Membrane</keyword>
<dbReference type="RefSeq" id="XP_018379433.1">
    <property type="nucleotide sequence ID" value="XM_018529384.1"/>
</dbReference>
<dbReference type="KEGG" id="aalt:CC77DRAFT_1083152"/>
<feature type="transmembrane region" description="Helical" evidence="1">
    <location>
        <begin position="109"/>
        <end position="129"/>
    </location>
</feature>
<dbReference type="OMA" id="FYINRIW"/>
<keyword evidence="1" id="KW-1133">Transmembrane helix</keyword>
<protein>
    <submittedName>
        <fullName evidence="2">Uncharacterized protein</fullName>
    </submittedName>
</protein>
<accession>A0A177D4I4</accession>
<name>A0A177D4I4_ALTAL</name>